<accession>A0A6A6DE61</accession>
<name>A0A6A6DE61_9PEZI</name>
<proteinExistence type="predicted"/>
<keyword evidence="2" id="KW-1185">Reference proteome</keyword>
<dbReference type="EMBL" id="ML994701">
    <property type="protein sequence ID" value="KAF2176748.1"/>
    <property type="molecule type" value="Genomic_DNA"/>
</dbReference>
<sequence length="185" mass="20779">MDPICVIATAGAVANIIHMVVQTIGSLRDLHDCWRGADLTTINLIAQLTALKAALRQIQEWLENNVTDTTQHHQLIVDLEVSLQCVRMLITRMEEQISGLVRNADNKLELGSKIRITLCSKTIKDFQKYIKRQTGALTLLLTAFNSYALNPSISSFPSSKQRLVKQFQNRRHCSMLEASVKCSTK</sequence>
<evidence type="ECO:0000313" key="2">
    <source>
        <dbReference type="Proteomes" id="UP000800200"/>
    </source>
</evidence>
<evidence type="ECO:0000313" key="1">
    <source>
        <dbReference type="EMBL" id="KAF2176748.1"/>
    </source>
</evidence>
<protein>
    <recommendedName>
        <fullName evidence="3">Fungal N-terminal domain-containing protein</fullName>
    </recommendedName>
</protein>
<dbReference type="Proteomes" id="UP000800200">
    <property type="component" value="Unassembled WGS sequence"/>
</dbReference>
<evidence type="ECO:0008006" key="3">
    <source>
        <dbReference type="Google" id="ProtNLM"/>
    </source>
</evidence>
<reference evidence="1" key="1">
    <citation type="journal article" date="2020" name="Stud. Mycol.">
        <title>101 Dothideomycetes genomes: a test case for predicting lifestyles and emergence of pathogens.</title>
        <authorList>
            <person name="Haridas S."/>
            <person name="Albert R."/>
            <person name="Binder M."/>
            <person name="Bloem J."/>
            <person name="Labutti K."/>
            <person name="Salamov A."/>
            <person name="Andreopoulos B."/>
            <person name="Baker S."/>
            <person name="Barry K."/>
            <person name="Bills G."/>
            <person name="Bluhm B."/>
            <person name="Cannon C."/>
            <person name="Castanera R."/>
            <person name="Culley D."/>
            <person name="Daum C."/>
            <person name="Ezra D."/>
            <person name="Gonzalez J."/>
            <person name="Henrissat B."/>
            <person name="Kuo A."/>
            <person name="Liang C."/>
            <person name="Lipzen A."/>
            <person name="Lutzoni F."/>
            <person name="Magnuson J."/>
            <person name="Mondo S."/>
            <person name="Nolan M."/>
            <person name="Ohm R."/>
            <person name="Pangilinan J."/>
            <person name="Park H.-J."/>
            <person name="Ramirez L."/>
            <person name="Alfaro M."/>
            <person name="Sun H."/>
            <person name="Tritt A."/>
            <person name="Yoshinaga Y."/>
            <person name="Zwiers L.-H."/>
            <person name="Turgeon B."/>
            <person name="Goodwin S."/>
            <person name="Spatafora J."/>
            <person name="Crous P."/>
            <person name="Grigoriev I."/>
        </authorList>
    </citation>
    <scope>NUCLEOTIDE SEQUENCE</scope>
    <source>
        <strain evidence="1">CBS 207.26</strain>
    </source>
</reference>
<dbReference type="AlphaFoldDB" id="A0A6A6DE61"/>
<dbReference type="OrthoDB" id="5817230at2759"/>
<organism evidence="1 2">
    <name type="scientific">Zopfia rhizophila CBS 207.26</name>
    <dbReference type="NCBI Taxonomy" id="1314779"/>
    <lineage>
        <taxon>Eukaryota</taxon>
        <taxon>Fungi</taxon>
        <taxon>Dikarya</taxon>
        <taxon>Ascomycota</taxon>
        <taxon>Pezizomycotina</taxon>
        <taxon>Dothideomycetes</taxon>
        <taxon>Dothideomycetes incertae sedis</taxon>
        <taxon>Zopfiaceae</taxon>
        <taxon>Zopfia</taxon>
    </lineage>
</organism>
<gene>
    <name evidence="1" type="ORF">K469DRAFT_678160</name>
</gene>